<gene>
    <name evidence="4" type="primary">dacB</name>
    <name evidence="4" type="ORF">E7746_04020</name>
</gene>
<dbReference type="Gene3D" id="3.40.710.10">
    <property type="entry name" value="DD-peptidase/beta-lactamase superfamily"/>
    <property type="match status" value="2"/>
</dbReference>
<dbReference type="AlphaFoldDB" id="A0A4V1D1G3"/>
<dbReference type="KEGG" id="mgod:E7746_04020"/>
<reference evidence="4 5" key="1">
    <citation type="submission" date="2019-02" db="EMBL/GenBank/DDBJ databases">
        <title>Isolation and identification of novel species under the genus Muribaculum.</title>
        <authorList>
            <person name="Miyake S."/>
            <person name="Ding Y."/>
            <person name="Low A."/>
            <person name="Soh M."/>
            <person name="Seedorf H."/>
        </authorList>
    </citation>
    <scope>NUCLEOTIDE SEQUENCE [LARGE SCALE GENOMIC DNA]</scope>
    <source>
        <strain evidence="4 5">TLL-A4</strain>
    </source>
</reference>
<dbReference type="GO" id="GO:0006508">
    <property type="term" value="P:proteolysis"/>
    <property type="evidence" value="ECO:0007669"/>
    <property type="project" value="InterPro"/>
</dbReference>
<dbReference type="PANTHER" id="PTHR30023:SF0">
    <property type="entry name" value="PENICILLIN-SENSITIVE CARBOXYPEPTIDASE A"/>
    <property type="match status" value="1"/>
</dbReference>
<dbReference type="Proteomes" id="UP000297031">
    <property type="component" value="Chromosome"/>
</dbReference>
<evidence type="ECO:0000313" key="4">
    <source>
        <dbReference type="EMBL" id="QCD35107.1"/>
    </source>
</evidence>
<feature type="chain" id="PRO_5020932003" evidence="3">
    <location>
        <begin position="19"/>
        <end position="450"/>
    </location>
</feature>
<dbReference type="GO" id="GO:0000270">
    <property type="term" value="P:peptidoglycan metabolic process"/>
    <property type="evidence" value="ECO:0007669"/>
    <property type="project" value="TreeGrafter"/>
</dbReference>
<evidence type="ECO:0000313" key="5">
    <source>
        <dbReference type="Proteomes" id="UP000297031"/>
    </source>
</evidence>
<dbReference type="NCBIfam" id="TIGR00666">
    <property type="entry name" value="PBP4"/>
    <property type="match status" value="1"/>
</dbReference>
<dbReference type="Gene3D" id="3.50.80.20">
    <property type="entry name" value="D-Ala-D-Ala carboxypeptidase C, peptidase S13"/>
    <property type="match status" value="1"/>
</dbReference>
<evidence type="ECO:0000256" key="2">
    <source>
        <dbReference type="ARBA" id="ARBA00022801"/>
    </source>
</evidence>
<comment type="similarity">
    <text evidence="1">Belongs to the peptidase S13 family.</text>
</comment>
<dbReference type="OrthoDB" id="9802627at2"/>
<protein>
    <submittedName>
        <fullName evidence="4">D-alanyl-D-alanine carboxypeptidase/D-alanyl-D-alanine-endopeptidase</fullName>
        <ecNumber evidence="4">3.4.16.4</ecNumber>
    </submittedName>
</protein>
<feature type="signal peptide" evidence="3">
    <location>
        <begin position="1"/>
        <end position="18"/>
    </location>
</feature>
<dbReference type="PRINTS" id="PR00922">
    <property type="entry name" value="DADACBPTASE3"/>
</dbReference>
<keyword evidence="3" id="KW-0732">Signal</keyword>
<dbReference type="EMBL" id="CP039393">
    <property type="protein sequence ID" value="QCD35107.1"/>
    <property type="molecule type" value="Genomic_DNA"/>
</dbReference>
<sequence>MKHLIAFLFLSFALCAGAASPIVFKGDEAALEGIYVMELATGKCLKSYNAEKAFTPASVTKCLTAASAVRMLGKDSPFTTAVTLHGEIVDGVLSGNVVVHGCGDPTLESGSFPSNKGFVNDIVAWVRQQGIDSIAGEVLVDNGGFPEIGVSPYWLLEDIAWEYGAGLYGLNYKDNSFSMRLYPGDGSTGVDTTPAVPGLEVVNSLRSGSKGDVMAMRGEGSYILNVYGTVRGESYASRYSMPYPDFVLRDEIVDALGSAGIGCGNEFMEVKVNGITPLRHKSPLRDEILRVMMLKSNNLFAEGMLRSLSSAKGLHTADAALEVQSDYWKGEGVDFSSIKVCDGSGLARTNRFTPKFLGDILAKMSSDKDYVSLFPLAGKEGTVRSLLADTRLAGRLALKSGSMNGVLCYAGYKLDASRRPTHVVVIMVNGFNCRAADVRVAIRKYLLTLF</sequence>
<keyword evidence="5" id="KW-1185">Reference proteome</keyword>
<dbReference type="RefSeq" id="WP_136409919.1">
    <property type="nucleotide sequence ID" value="NZ_CP039393.1"/>
</dbReference>
<dbReference type="PANTHER" id="PTHR30023">
    <property type="entry name" value="D-ALANYL-D-ALANINE CARBOXYPEPTIDASE"/>
    <property type="match status" value="1"/>
</dbReference>
<keyword evidence="4" id="KW-0645">Protease</keyword>
<dbReference type="InterPro" id="IPR012338">
    <property type="entry name" value="Beta-lactam/transpept-like"/>
</dbReference>
<dbReference type="Pfam" id="PF02113">
    <property type="entry name" value="Peptidase_S13"/>
    <property type="match status" value="1"/>
</dbReference>
<organism evidence="4 5">
    <name type="scientific">Muribaculum gordoncarteri</name>
    <dbReference type="NCBI Taxonomy" id="2530390"/>
    <lineage>
        <taxon>Bacteria</taxon>
        <taxon>Pseudomonadati</taxon>
        <taxon>Bacteroidota</taxon>
        <taxon>Bacteroidia</taxon>
        <taxon>Bacteroidales</taxon>
        <taxon>Muribaculaceae</taxon>
        <taxon>Muribaculum</taxon>
    </lineage>
</organism>
<dbReference type="GO" id="GO:0009002">
    <property type="term" value="F:serine-type D-Ala-D-Ala carboxypeptidase activity"/>
    <property type="evidence" value="ECO:0007669"/>
    <property type="project" value="UniProtKB-EC"/>
</dbReference>
<proteinExistence type="inferred from homology"/>
<accession>A0A4V1D1G3</accession>
<dbReference type="InterPro" id="IPR000667">
    <property type="entry name" value="Peptidase_S13"/>
</dbReference>
<keyword evidence="2 4" id="KW-0378">Hydrolase</keyword>
<dbReference type="EC" id="3.4.16.4" evidence="4"/>
<evidence type="ECO:0000256" key="3">
    <source>
        <dbReference type="SAM" id="SignalP"/>
    </source>
</evidence>
<name>A0A4V1D1G3_9BACT</name>
<dbReference type="SUPFAM" id="SSF56601">
    <property type="entry name" value="beta-lactamase/transpeptidase-like"/>
    <property type="match status" value="1"/>
</dbReference>
<evidence type="ECO:0000256" key="1">
    <source>
        <dbReference type="ARBA" id="ARBA00006096"/>
    </source>
</evidence>
<keyword evidence="4" id="KW-0121">Carboxypeptidase</keyword>